<evidence type="ECO:0000313" key="3">
    <source>
        <dbReference type="Proteomes" id="UP001162031"/>
    </source>
</evidence>
<evidence type="ECO:0000256" key="1">
    <source>
        <dbReference type="SAM" id="MobiDB-lite"/>
    </source>
</evidence>
<dbReference type="EMBL" id="CANTFL010000641">
    <property type="protein sequence ID" value="CAI5726238.1"/>
    <property type="molecule type" value="Genomic_DNA"/>
</dbReference>
<comment type="caution">
    <text evidence="2">The sequence shown here is derived from an EMBL/GenBank/DDBJ whole genome shotgun (WGS) entry which is preliminary data.</text>
</comment>
<dbReference type="AlphaFoldDB" id="A0AAV0TUZ9"/>
<dbReference type="Proteomes" id="UP001162031">
    <property type="component" value="Unassembled WGS sequence"/>
</dbReference>
<organism evidence="2 3">
    <name type="scientific">Hyaloperonospora brassicae</name>
    <name type="common">Brassica downy mildew</name>
    <name type="synonym">Peronospora brassicae</name>
    <dbReference type="NCBI Taxonomy" id="162125"/>
    <lineage>
        <taxon>Eukaryota</taxon>
        <taxon>Sar</taxon>
        <taxon>Stramenopiles</taxon>
        <taxon>Oomycota</taxon>
        <taxon>Peronosporomycetes</taxon>
        <taxon>Peronosporales</taxon>
        <taxon>Peronosporaceae</taxon>
        <taxon>Hyaloperonospora</taxon>
    </lineage>
</organism>
<keyword evidence="3" id="KW-1185">Reference proteome</keyword>
<evidence type="ECO:0000313" key="2">
    <source>
        <dbReference type="EMBL" id="CAI5726238.1"/>
    </source>
</evidence>
<feature type="region of interest" description="Disordered" evidence="1">
    <location>
        <begin position="82"/>
        <end position="107"/>
    </location>
</feature>
<proteinExistence type="predicted"/>
<accession>A0AAV0TUZ9</accession>
<sequence length="107" mass="11545">MGCAQSTSALDPSFEVDAAKKAQTNETFATTEPTDESMVVDVASKLAEAAGEARAEETSVMKLTVEELTTSDVEVVEKEELRMEELSAEPVTNEDNDTDERQNAQGD</sequence>
<gene>
    <name evidence="2" type="ORF">HBR001_LOCUS3791</name>
</gene>
<protein>
    <recommendedName>
        <fullName evidence="4">RxLR effector candidate protein</fullName>
    </recommendedName>
</protein>
<reference evidence="2" key="1">
    <citation type="submission" date="2022-12" db="EMBL/GenBank/DDBJ databases">
        <authorList>
            <person name="Webb A."/>
        </authorList>
    </citation>
    <scope>NUCLEOTIDE SEQUENCE</scope>
    <source>
        <strain evidence="2">Hp1</strain>
    </source>
</reference>
<evidence type="ECO:0008006" key="4">
    <source>
        <dbReference type="Google" id="ProtNLM"/>
    </source>
</evidence>
<name>A0AAV0TUZ9_HYABA</name>